<dbReference type="PIRSF" id="PIRSF000239">
    <property type="entry name" value="AHPC"/>
    <property type="match status" value="1"/>
</dbReference>
<dbReference type="InterPro" id="IPR050924">
    <property type="entry name" value="Peroxiredoxin_BCP/PrxQ"/>
</dbReference>
<keyword evidence="6" id="KW-0560">Oxidoreductase</keyword>
<dbReference type="AlphaFoldDB" id="A0A2T5G3X8"/>
<evidence type="ECO:0000259" key="14">
    <source>
        <dbReference type="PROSITE" id="PS51352"/>
    </source>
</evidence>
<comment type="similarity">
    <text evidence="10">Belongs to the peroxiredoxin family. BCP/PrxQ subfamily.</text>
</comment>
<dbReference type="PANTHER" id="PTHR42801:SF4">
    <property type="entry name" value="AHPC_TSA FAMILY PROTEIN"/>
    <property type="match status" value="1"/>
</dbReference>
<keyword evidence="8" id="KW-0676">Redox-active center</keyword>
<evidence type="ECO:0000256" key="12">
    <source>
        <dbReference type="ARBA" id="ARBA00049091"/>
    </source>
</evidence>
<evidence type="ECO:0000256" key="13">
    <source>
        <dbReference type="PIRSR" id="PIRSR000239-1"/>
    </source>
</evidence>
<proteinExistence type="inferred from homology"/>
<comment type="catalytic activity">
    <reaction evidence="12">
        <text>a hydroperoxide + [thioredoxin]-dithiol = an alcohol + [thioredoxin]-disulfide + H2O</text>
        <dbReference type="Rhea" id="RHEA:62620"/>
        <dbReference type="Rhea" id="RHEA-COMP:10698"/>
        <dbReference type="Rhea" id="RHEA-COMP:10700"/>
        <dbReference type="ChEBI" id="CHEBI:15377"/>
        <dbReference type="ChEBI" id="CHEBI:29950"/>
        <dbReference type="ChEBI" id="CHEBI:30879"/>
        <dbReference type="ChEBI" id="CHEBI:35924"/>
        <dbReference type="ChEBI" id="CHEBI:50058"/>
        <dbReference type="EC" id="1.11.1.24"/>
    </reaction>
</comment>
<dbReference type="InterPro" id="IPR000866">
    <property type="entry name" value="AhpC/TSA"/>
</dbReference>
<evidence type="ECO:0000313" key="16">
    <source>
        <dbReference type="Proteomes" id="UP000244016"/>
    </source>
</evidence>
<sequence length="163" mass="18370">MPKLEAGMEAPTFRLKDQEGRERTLEEFRGRYLVLYIYPKDFTSGCTREAEAFRDRYAEFRARGAEVLGLSPDSVESHAKFAVKLGLPFPLLSDPERAVIDAYGALQEKVSYGKRRLGVVRSTFLLDPEGRVVRAWTNVRVDGHVERVLEALDAHISSPGEAK</sequence>
<protein>
    <recommendedName>
        <fullName evidence="3">thioredoxin-dependent peroxiredoxin</fullName>
        <ecNumber evidence="3">1.11.1.24</ecNumber>
    </recommendedName>
    <alternativeName>
        <fullName evidence="11">Bacterioferritin comigratory protein</fullName>
    </alternativeName>
    <alternativeName>
        <fullName evidence="9">Thioredoxin peroxidase</fullName>
    </alternativeName>
</protein>
<evidence type="ECO:0000256" key="9">
    <source>
        <dbReference type="ARBA" id="ARBA00032824"/>
    </source>
</evidence>
<reference evidence="15 16" key="1">
    <citation type="submission" date="2017-08" db="EMBL/GenBank/DDBJ databases">
        <title>Burning lignite coal seam in the remote Altai Mountains harbors a hydrogen-driven thermophilic microbial community.</title>
        <authorList>
            <person name="Kadnikov V.V."/>
            <person name="Mardanov A.V."/>
            <person name="Ivasenko D."/>
            <person name="Beletsky A.V."/>
            <person name="Karnachuk O.V."/>
            <person name="Ravin N.V."/>
        </authorList>
    </citation>
    <scope>NUCLEOTIDE SEQUENCE [LARGE SCALE GENOMIC DNA]</scope>
    <source>
        <strain evidence="15">AL31</strain>
    </source>
</reference>
<evidence type="ECO:0000256" key="6">
    <source>
        <dbReference type="ARBA" id="ARBA00023002"/>
    </source>
</evidence>
<evidence type="ECO:0000256" key="3">
    <source>
        <dbReference type="ARBA" id="ARBA00013017"/>
    </source>
</evidence>
<accession>A0A2T5G3X8</accession>
<dbReference type="GO" id="GO:0045454">
    <property type="term" value="P:cell redox homeostasis"/>
    <property type="evidence" value="ECO:0007669"/>
    <property type="project" value="TreeGrafter"/>
</dbReference>
<dbReference type="FunFam" id="3.40.30.10:FF:000007">
    <property type="entry name" value="Thioredoxin-dependent thiol peroxidase"/>
    <property type="match status" value="1"/>
</dbReference>
<dbReference type="InterPro" id="IPR036249">
    <property type="entry name" value="Thioredoxin-like_sf"/>
</dbReference>
<dbReference type="GO" id="GO:0034599">
    <property type="term" value="P:cellular response to oxidative stress"/>
    <property type="evidence" value="ECO:0007669"/>
    <property type="project" value="TreeGrafter"/>
</dbReference>
<gene>
    <name evidence="15" type="ORF">BLITH_1425</name>
</gene>
<evidence type="ECO:0000256" key="8">
    <source>
        <dbReference type="ARBA" id="ARBA00023284"/>
    </source>
</evidence>
<evidence type="ECO:0000256" key="11">
    <source>
        <dbReference type="ARBA" id="ARBA00041373"/>
    </source>
</evidence>
<dbReference type="GO" id="GO:0005737">
    <property type="term" value="C:cytoplasm"/>
    <property type="evidence" value="ECO:0007669"/>
    <property type="project" value="TreeGrafter"/>
</dbReference>
<comment type="function">
    <text evidence="1">Thiol-specific peroxidase that catalyzes the reduction of hydrogen peroxide and organic hydroperoxides to water and alcohols, respectively. Plays a role in cell protection against oxidative stress by detoxifying peroxides and as sensor of hydrogen peroxide-mediated signaling events.</text>
</comment>
<dbReference type="InterPro" id="IPR013766">
    <property type="entry name" value="Thioredoxin_domain"/>
</dbReference>
<keyword evidence="7" id="KW-1015">Disulfide bond</keyword>
<dbReference type="Proteomes" id="UP000244016">
    <property type="component" value="Unassembled WGS sequence"/>
</dbReference>
<evidence type="ECO:0000256" key="1">
    <source>
        <dbReference type="ARBA" id="ARBA00003330"/>
    </source>
</evidence>
<dbReference type="EC" id="1.11.1.24" evidence="3"/>
<dbReference type="InterPro" id="IPR024706">
    <property type="entry name" value="Peroxiredoxin_AhpC-typ"/>
</dbReference>
<dbReference type="PROSITE" id="PS51352">
    <property type="entry name" value="THIOREDOXIN_2"/>
    <property type="match status" value="1"/>
</dbReference>
<evidence type="ECO:0000313" key="15">
    <source>
        <dbReference type="EMBL" id="PTQ50886.1"/>
    </source>
</evidence>
<dbReference type="CDD" id="cd03017">
    <property type="entry name" value="PRX_BCP"/>
    <property type="match status" value="1"/>
</dbReference>
<comment type="caution">
    <text evidence="15">The sequence shown here is derived from an EMBL/GenBank/DDBJ whole genome shotgun (WGS) entry which is preliminary data.</text>
</comment>
<dbReference type="Gene3D" id="3.40.30.10">
    <property type="entry name" value="Glutaredoxin"/>
    <property type="match status" value="1"/>
</dbReference>
<name>A0A2T5G3X8_9BACL</name>
<dbReference type="GO" id="GO:0008379">
    <property type="term" value="F:thioredoxin peroxidase activity"/>
    <property type="evidence" value="ECO:0007669"/>
    <property type="project" value="TreeGrafter"/>
</dbReference>
<feature type="domain" description="Thioredoxin" evidence="14">
    <location>
        <begin position="4"/>
        <end position="157"/>
    </location>
</feature>
<dbReference type="Pfam" id="PF00578">
    <property type="entry name" value="AhpC-TSA"/>
    <property type="match status" value="1"/>
</dbReference>
<evidence type="ECO:0000256" key="7">
    <source>
        <dbReference type="ARBA" id="ARBA00023157"/>
    </source>
</evidence>
<comment type="subunit">
    <text evidence="2">Monomer.</text>
</comment>
<feature type="active site" description="Cysteine sulfenic acid (-SOH) intermediate; for peroxidase activity" evidence="13">
    <location>
        <position position="46"/>
    </location>
</feature>
<dbReference type="SUPFAM" id="SSF52833">
    <property type="entry name" value="Thioredoxin-like"/>
    <property type="match status" value="1"/>
</dbReference>
<keyword evidence="5" id="KW-0049">Antioxidant</keyword>
<evidence type="ECO:0000256" key="10">
    <source>
        <dbReference type="ARBA" id="ARBA00038489"/>
    </source>
</evidence>
<dbReference type="EMBL" id="PEBW01000009">
    <property type="protein sequence ID" value="PTQ50886.1"/>
    <property type="molecule type" value="Genomic_DNA"/>
</dbReference>
<organism evidence="15 16">
    <name type="scientific">Brockia lithotrophica</name>
    <dbReference type="NCBI Taxonomy" id="933949"/>
    <lineage>
        <taxon>Bacteria</taxon>
        <taxon>Bacillati</taxon>
        <taxon>Bacillota</taxon>
        <taxon>Bacilli</taxon>
        <taxon>Bacillales</taxon>
        <taxon>Bacillales Family X. Incertae Sedis</taxon>
        <taxon>Brockia</taxon>
    </lineage>
</organism>
<evidence type="ECO:0000256" key="2">
    <source>
        <dbReference type="ARBA" id="ARBA00011245"/>
    </source>
</evidence>
<dbReference type="PANTHER" id="PTHR42801">
    <property type="entry name" value="THIOREDOXIN-DEPENDENT PEROXIDE REDUCTASE"/>
    <property type="match status" value="1"/>
</dbReference>
<evidence type="ECO:0000256" key="5">
    <source>
        <dbReference type="ARBA" id="ARBA00022862"/>
    </source>
</evidence>
<keyword evidence="4 15" id="KW-0575">Peroxidase</keyword>
<evidence type="ECO:0000256" key="4">
    <source>
        <dbReference type="ARBA" id="ARBA00022559"/>
    </source>
</evidence>